<sequence length="234" mass="26439">MRSEDIVCIRREHEEKFKCDDAKEHYELLREPKRKPKIKYLGLLSSKLRCKSSSVSPAPGGGVLACSNPSYTSQNPLRVPEENEKDDVPQVQGTGTLTMFCALNGQNYALACFHVACATDENRLNAAFNKVEDVQKMRNSLPAYESYAKKQQYYFTQGNTENDNEPILFGDDGMDCTRLGGFDNYHFDNECDILSLKVLDGINIDCKIADATSLDWDSIWYELYESDSNPVEVS</sequence>
<protein>
    <submittedName>
        <fullName evidence="1">Uncharacterized protein</fullName>
    </submittedName>
</protein>
<keyword evidence="2" id="KW-1185">Reference proteome</keyword>
<organism evidence="1 2">
    <name type="scientific">Paramuricea clavata</name>
    <name type="common">Red gorgonian</name>
    <name type="synonym">Violescent sea-whip</name>
    <dbReference type="NCBI Taxonomy" id="317549"/>
    <lineage>
        <taxon>Eukaryota</taxon>
        <taxon>Metazoa</taxon>
        <taxon>Cnidaria</taxon>
        <taxon>Anthozoa</taxon>
        <taxon>Octocorallia</taxon>
        <taxon>Malacalcyonacea</taxon>
        <taxon>Plexauridae</taxon>
        <taxon>Paramuricea</taxon>
    </lineage>
</organism>
<reference evidence="1" key="1">
    <citation type="submission" date="2020-04" db="EMBL/GenBank/DDBJ databases">
        <authorList>
            <person name="Alioto T."/>
            <person name="Alioto T."/>
            <person name="Gomez Garrido J."/>
        </authorList>
    </citation>
    <scope>NUCLEOTIDE SEQUENCE</scope>
    <source>
        <strain evidence="1">A484AB</strain>
    </source>
</reference>
<gene>
    <name evidence="1" type="ORF">PACLA_8A035130</name>
</gene>
<dbReference type="EMBL" id="CACRXK020012572">
    <property type="protein sequence ID" value="CAB4023583.1"/>
    <property type="molecule type" value="Genomic_DNA"/>
</dbReference>
<evidence type="ECO:0000313" key="1">
    <source>
        <dbReference type="EMBL" id="CAB4023583.1"/>
    </source>
</evidence>
<dbReference type="AlphaFoldDB" id="A0A7D9J7L7"/>
<evidence type="ECO:0000313" key="2">
    <source>
        <dbReference type="Proteomes" id="UP001152795"/>
    </source>
</evidence>
<comment type="caution">
    <text evidence="1">The sequence shown here is derived from an EMBL/GenBank/DDBJ whole genome shotgun (WGS) entry which is preliminary data.</text>
</comment>
<dbReference type="OrthoDB" id="10673489at2759"/>
<dbReference type="Proteomes" id="UP001152795">
    <property type="component" value="Unassembled WGS sequence"/>
</dbReference>
<proteinExistence type="predicted"/>
<name>A0A7D9J7L7_PARCT</name>
<accession>A0A7D9J7L7</accession>